<dbReference type="EMBL" id="JABEQF010000027">
    <property type="protein sequence ID" value="MBB2191919.1"/>
    <property type="molecule type" value="Genomic_DNA"/>
</dbReference>
<keyword evidence="5" id="KW-1185">Reference proteome</keyword>
<dbReference type="InterPro" id="IPR006342">
    <property type="entry name" value="FkbM_mtfrase"/>
</dbReference>
<sequence length="856" mass="95621">MMDNTSIAYSYHGERIEEYFKNKTGKFERISKILSSQKIFFVYFTNRCGSTFFCAEASALGYCGEPNAHLNYEYFNSDAVIEFCDAENIGSLSDYVSAIEKRYRSSLGTFMVKASLDQLAWLFRVGIATAFPDRIFVQSVRRDLLEQSVSMMIARQTGRWTSLHPDSAVAPELDIAQAIDFMHYVAKINADSDLLFNMLGITPYRMVYEDMLAAPVSIRRMLEHSTGIMARRNGCRSLPLSRQATALNKAWVEQIRVALLEKHSFPVGLSSVDGILPKIIDRESVANGLPIEDREVSLAQRKAQRLKDIDTRYGSLRIPAAEEDLIGRFLAHYGEWAWDEVSFIASVLPDDARILDIGACFGTFGLGVSMLRKVSYVCFVDANPAVIPFLTHNVTHNALAPYAIREHLMGTAGIEVAPAHGEPGNIGATSFTPDVSAQTAQPTAPPVKELSDLWQEEGPFDLIKIDAEGMELSILDSHARLLSQGQVTLWLECNEDAQSLALCERLLSWDMEIFYFAFPSHNPDNFRQATSPVFPFAYEAGLLAAPRRQPVLGEELRAHNCVLRSIRSVAELREALWATPRWGMAEWEGKDVTAVAALAGHYMRAEQFETFLRPGWRNGELIGNRITALEDSARHALREAHDQNVAQQHALDDLSARCQDLTGRLDREQAAMIETQAHAQELAAGLAFEKNATATAEARAQELAAGLALEQAANVAARARNQKLIDELAHYGPALAAAQAQIQRLERQLAVTTANIFDQIAEAGQHLESTASDELRNKEAQLVQMQSLVEHYSDRVIFLQNADQQLQKRIRDIEISTIWRVTSPMRRVVERHPLIHKVARSGRRIAAGIRNKYFKA</sequence>
<evidence type="ECO:0000256" key="1">
    <source>
        <dbReference type="SAM" id="Coils"/>
    </source>
</evidence>
<dbReference type="GO" id="GO:0032259">
    <property type="term" value="P:methylation"/>
    <property type="evidence" value="ECO:0007669"/>
    <property type="project" value="UniProtKB-KW"/>
</dbReference>
<feature type="coiled-coil region" evidence="1">
    <location>
        <begin position="735"/>
        <end position="795"/>
    </location>
</feature>
<dbReference type="Pfam" id="PF05050">
    <property type="entry name" value="Methyltransf_21"/>
    <property type="match status" value="1"/>
</dbReference>
<dbReference type="Proteomes" id="UP000555756">
    <property type="component" value="Unassembled WGS sequence"/>
</dbReference>
<dbReference type="GO" id="GO:0008168">
    <property type="term" value="F:methyltransferase activity"/>
    <property type="evidence" value="ECO:0007669"/>
    <property type="project" value="UniProtKB-KW"/>
</dbReference>
<keyword evidence="4" id="KW-0489">Methyltransferase</keyword>
<organism evidence="4 5">
    <name type="scientific">Gluconacetobacter azotocaptans</name>
    <dbReference type="NCBI Taxonomy" id="142834"/>
    <lineage>
        <taxon>Bacteria</taxon>
        <taxon>Pseudomonadati</taxon>
        <taxon>Pseudomonadota</taxon>
        <taxon>Alphaproteobacteria</taxon>
        <taxon>Acetobacterales</taxon>
        <taxon>Acetobacteraceae</taxon>
        <taxon>Gluconacetobacter</taxon>
    </lineage>
</organism>
<proteinExistence type="predicted"/>
<dbReference type="Gene3D" id="3.40.50.150">
    <property type="entry name" value="Vaccinia Virus protein VP39"/>
    <property type="match status" value="1"/>
</dbReference>
<feature type="domain" description="Methyltransferase FkbM" evidence="2">
    <location>
        <begin position="356"/>
        <end position="495"/>
    </location>
</feature>
<name>A0A7W4JW17_9PROT</name>
<keyword evidence="1" id="KW-0175">Coiled coil</keyword>
<dbReference type="InterPro" id="IPR029063">
    <property type="entry name" value="SAM-dependent_MTases_sf"/>
</dbReference>
<feature type="domain" description="Sulphotransferase Stf0" evidence="3">
    <location>
        <begin position="41"/>
        <end position="256"/>
    </location>
</feature>
<evidence type="ECO:0000259" key="2">
    <source>
        <dbReference type="Pfam" id="PF05050"/>
    </source>
</evidence>
<dbReference type="NCBIfam" id="TIGR01444">
    <property type="entry name" value="fkbM_fam"/>
    <property type="match status" value="1"/>
</dbReference>
<dbReference type="Gene3D" id="3.40.50.300">
    <property type="entry name" value="P-loop containing nucleotide triphosphate hydrolases"/>
    <property type="match status" value="1"/>
</dbReference>
<dbReference type="AlphaFoldDB" id="A0A7W4JW17"/>
<reference evidence="4 5" key="1">
    <citation type="submission" date="2020-04" db="EMBL/GenBank/DDBJ databases">
        <title>Description of novel Gluconacetobacter.</title>
        <authorList>
            <person name="Sombolestani A."/>
        </authorList>
    </citation>
    <scope>NUCLEOTIDE SEQUENCE [LARGE SCALE GENOMIC DNA]</scope>
    <source>
        <strain evidence="4 5">LMG 21311</strain>
    </source>
</reference>
<comment type="caution">
    <text evidence="4">The sequence shown here is derived from an EMBL/GenBank/DDBJ whole genome shotgun (WGS) entry which is preliminary data.</text>
</comment>
<protein>
    <submittedName>
        <fullName evidence="4">FkbM family methyltransferase</fullName>
    </submittedName>
</protein>
<dbReference type="RefSeq" id="WP_183121028.1">
    <property type="nucleotide sequence ID" value="NZ_JABEQF010000027.1"/>
</dbReference>
<dbReference type="SUPFAM" id="SSF52540">
    <property type="entry name" value="P-loop containing nucleoside triphosphate hydrolases"/>
    <property type="match status" value="1"/>
</dbReference>
<dbReference type="InterPro" id="IPR027417">
    <property type="entry name" value="P-loop_NTPase"/>
</dbReference>
<evidence type="ECO:0000259" key="3">
    <source>
        <dbReference type="Pfam" id="PF09037"/>
    </source>
</evidence>
<accession>A0A7W4JW17</accession>
<evidence type="ECO:0000313" key="4">
    <source>
        <dbReference type="EMBL" id="MBB2191919.1"/>
    </source>
</evidence>
<keyword evidence="4" id="KW-0808">Transferase</keyword>
<evidence type="ECO:0000313" key="5">
    <source>
        <dbReference type="Proteomes" id="UP000555756"/>
    </source>
</evidence>
<dbReference type="Pfam" id="PF09037">
    <property type="entry name" value="Sulphotransf"/>
    <property type="match status" value="1"/>
</dbReference>
<dbReference type="InterPro" id="IPR024628">
    <property type="entry name" value="Sulfotransferase_Stf0_dom"/>
</dbReference>
<gene>
    <name evidence="4" type="ORF">HLH34_18470</name>
</gene>
<dbReference type="SUPFAM" id="SSF53335">
    <property type="entry name" value="S-adenosyl-L-methionine-dependent methyltransferases"/>
    <property type="match status" value="1"/>
</dbReference>